<dbReference type="Gene3D" id="3.30.2010.10">
    <property type="entry name" value="Metalloproteases ('zincins'), catalytic domain"/>
    <property type="match status" value="1"/>
</dbReference>
<evidence type="ECO:0000256" key="3">
    <source>
        <dbReference type="ARBA" id="ARBA00022723"/>
    </source>
</evidence>
<keyword evidence="4" id="KW-0378">Hydrolase</keyword>
<keyword evidence="9" id="KW-1185">Reference proteome</keyword>
<dbReference type="GO" id="GO:0016020">
    <property type="term" value="C:membrane"/>
    <property type="evidence" value="ECO:0007669"/>
    <property type="project" value="TreeGrafter"/>
</dbReference>
<dbReference type="Pfam" id="PF01435">
    <property type="entry name" value="Peptidase_M48"/>
    <property type="match status" value="1"/>
</dbReference>
<dbReference type="EMBL" id="JABANE010000087">
    <property type="protein sequence ID" value="NME71156.1"/>
    <property type="molecule type" value="Genomic_DNA"/>
</dbReference>
<evidence type="ECO:0000313" key="9">
    <source>
        <dbReference type="Proteomes" id="UP000576082"/>
    </source>
</evidence>
<evidence type="ECO:0000313" key="8">
    <source>
        <dbReference type="EMBL" id="NME71156.1"/>
    </source>
</evidence>
<evidence type="ECO:0000256" key="6">
    <source>
        <dbReference type="ARBA" id="ARBA00023049"/>
    </source>
</evidence>
<evidence type="ECO:0000259" key="7">
    <source>
        <dbReference type="Pfam" id="PF01435"/>
    </source>
</evidence>
<dbReference type="InterPro" id="IPR051156">
    <property type="entry name" value="Mito/Outer_Membr_Metalloprot"/>
</dbReference>
<evidence type="ECO:0000256" key="1">
    <source>
        <dbReference type="ARBA" id="ARBA00001947"/>
    </source>
</evidence>
<comment type="caution">
    <text evidence="8">The sequence shown here is derived from an EMBL/GenBank/DDBJ whole genome shotgun (WGS) entry which is preliminary data.</text>
</comment>
<dbReference type="GO" id="GO:0046872">
    <property type="term" value="F:metal ion binding"/>
    <property type="evidence" value="ECO:0007669"/>
    <property type="project" value="UniProtKB-KW"/>
</dbReference>
<dbReference type="AlphaFoldDB" id="A0A7X9XBW6"/>
<gene>
    <name evidence="8" type="ORF">HHU12_24525</name>
</gene>
<evidence type="ECO:0000256" key="5">
    <source>
        <dbReference type="ARBA" id="ARBA00022833"/>
    </source>
</evidence>
<protein>
    <submittedName>
        <fullName evidence="8">M48 family metalloprotease</fullName>
    </submittedName>
</protein>
<evidence type="ECO:0000256" key="4">
    <source>
        <dbReference type="ARBA" id="ARBA00022801"/>
    </source>
</evidence>
<dbReference type="GO" id="GO:0004222">
    <property type="term" value="F:metalloendopeptidase activity"/>
    <property type="evidence" value="ECO:0007669"/>
    <property type="project" value="InterPro"/>
</dbReference>
<dbReference type="RefSeq" id="WP_169659377.1">
    <property type="nucleotide sequence ID" value="NZ_JABANE010000087.1"/>
</dbReference>
<dbReference type="InterPro" id="IPR001915">
    <property type="entry name" value="Peptidase_M48"/>
</dbReference>
<keyword evidence="2 8" id="KW-0645">Protease</keyword>
<keyword evidence="3" id="KW-0479">Metal-binding</keyword>
<dbReference type="PANTHER" id="PTHR22726">
    <property type="entry name" value="METALLOENDOPEPTIDASE OMA1"/>
    <property type="match status" value="1"/>
</dbReference>
<reference evidence="8 9" key="1">
    <citation type="submission" date="2020-04" db="EMBL/GenBank/DDBJ databases">
        <title>Flammeovirga sp. SR4, a novel species isolated from seawater.</title>
        <authorList>
            <person name="Wang X."/>
        </authorList>
    </citation>
    <scope>NUCLEOTIDE SEQUENCE [LARGE SCALE GENOMIC DNA]</scope>
    <source>
        <strain evidence="8 9">ATCC 23126</strain>
    </source>
</reference>
<sequence>MKNLSAFLSIIITVLFLQNISYAQSIEIDKSVGHEYAQSVIKDMGVYQDHALTAYVDSVGQKLVGNLEEKKFDYQFFIVENIEPNAFALPGGYIFITTGLLPIIQTEDELACIISHEIIHSHNRHTVSQFKKGILPRLLEVPGNLLGILSKDLETIFNAPIKSTNALYMASHGRKNETEADLEGMELAAKSGYKPSALKDILHRMSTSIELVTGETEQKSYFNDHPYTPDRINAIDLQSTFMEKAPSARLTKNYQIRIDGLLFGESVYKGTFEGQTFMHPVFDFKVTFPEKWNLVNQPDFVGGYSVNGKEGIIVTIEKDKDIMEAALSFMEELSEKEKSAMTSKGYYSNGETEGYLMTFEGQIKDEKKYANIGWIKIHNYVYKVTSFTNKYNDTAFEHVAKSLKPLEKKDLKEIETYKIVAVQAKKGETLKQLCNRSDNKGNLELISVLNDKKPNDRLEYGEWIKVVNAFPYFTEVEIDHEITLSK</sequence>
<accession>A0A7X9XBW6</accession>
<dbReference type="GO" id="GO:0051603">
    <property type="term" value="P:proteolysis involved in protein catabolic process"/>
    <property type="evidence" value="ECO:0007669"/>
    <property type="project" value="TreeGrafter"/>
</dbReference>
<feature type="domain" description="Peptidase M48" evidence="7">
    <location>
        <begin position="53"/>
        <end position="236"/>
    </location>
</feature>
<evidence type="ECO:0000256" key="2">
    <source>
        <dbReference type="ARBA" id="ARBA00022670"/>
    </source>
</evidence>
<comment type="cofactor">
    <cofactor evidence="1">
        <name>Zn(2+)</name>
        <dbReference type="ChEBI" id="CHEBI:29105"/>
    </cofactor>
</comment>
<dbReference type="Proteomes" id="UP000576082">
    <property type="component" value="Unassembled WGS sequence"/>
</dbReference>
<keyword evidence="5" id="KW-0862">Zinc</keyword>
<proteinExistence type="predicted"/>
<dbReference type="PANTHER" id="PTHR22726:SF1">
    <property type="entry name" value="METALLOENDOPEPTIDASE OMA1, MITOCHONDRIAL"/>
    <property type="match status" value="1"/>
</dbReference>
<keyword evidence="6 8" id="KW-0482">Metalloprotease</keyword>
<organism evidence="8 9">
    <name type="scientific">Flammeovirga aprica JL-4</name>
    <dbReference type="NCBI Taxonomy" id="694437"/>
    <lineage>
        <taxon>Bacteria</taxon>
        <taxon>Pseudomonadati</taxon>
        <taxon>Bacteroidota</taxon>
        <taxon>Cytophagia</taxon>
        <taxon>Cytophagales</taxon>
        <taxon>Flammeovirgaceae</taxon>
        <taxon>Flammeovirga</taxon>
    </lineage>
</organism>
<name>A0A7X9XBW6_9BACT</name>